<reference evidence="4 5" key="1">
    <citation type="submission" date="2024-02" db="EMBL/GenBank/DDBJ databases">
        <title>Complete genome sequence of Pelagibacterium nitratireducens ZH15.</title>
        <authorList>
            <person name="Zhao L.H."/>
        </authorList>
    </citation>
    <scope>NUCLEOTIDE SEQUENCE [LARGE SCALE GENOMIC DNA]</scope>
    <source>
        <strain evidence="4 5">ZH15</strain>
    </source>
</reference>
<dbReference type="PANTHER" id="PTHR16943:SF8">
    <property type="entry name" value="2-METHYLCITRATE DEHYDRATASE"/>
    <property type="match status" value="1"/>
</dbReference>
<feature type="domain" description="MmgE/PrpD C-terminal" evidence="3">
    <location>
        <begin position="242"/>
        <end position="399"/>
    </location>
</feature>
<name>A0ABZ2I3T0_9HYPH</name>
<evidence type="ECO:0000313" key="5">
    <source>
        <dbReference type="Proteomes" id="UP001369958"/>
    </source>
</evidence>
<dbReference type="InterPro" id="IPR045337">
    <property type="entry name" value="MmgE_PrpD_C"/>
</dbReference>
<dbReference type="EMBL" id="CP146275">
    <property type="protein sequence ID" value="WWT33206.1"/>
    <property type="molecule type" value="Genomic_DNA"/>
</dbReference>
<dbReference type="Gene3D" id="3.30.1330.120">
    <property type="entry name" value="2-methylcitrate dehydratase PrpD"/>
    <property type="match status" value="1"/>
</dbReference>
<dbReference type="InterPro" id="IPR036148">
    <property type="entry name" value="MmgE/PrpD_sf"/>
</dbReference>
<feature type="domain" description="MmgE/PrpD N-terminal" evidence="2">
    <location>
        <begin position="2"/>
        <end position="212"/>
    </location>
</feature>
<dbReference type="PANTHER" id="PTHR16943">
    <property type="entry name" value="2-METHYLCITRATE DEHYDRATASE-RELATED"/>
    <property type="match status" value="1"/>
</dbReference>
<protein>
    <submittedName>
        <fullName evidence="4">MmgE/PrpD family protein</fullName>
    </submittedName>
</protein>
<dbReference type="InterPro" id="IPR045336">
    <property type="entry name" value="MmgE_PrpD_N"/>
</dbReference>
<dbReference type="Pfam" id="PF19305">
    <property type="entry name" value="MmgE_PrpD_C"/>
    <property type="match status" value="1"/>
</dbReference>
<gene>
    <name evidence="4" type="ORF">V6617_01670</name>
</gene>
<evidence type="ECO:0000259" key="2">
    <source>
        <dbReference type="Pfam" id="PF03972"/>
    </source>
</evidence>
<organism evidence="4 5">
    <name type="scientific">Pelagibacterium nitratireducens</name>
    <dbReference type="NCBI Taxonomy" id="1046114"/>
    <lineage>
        <taxon>Bacteria</taxon>
        <taxon>Pseudomonadati</taxon>
        <taxon>Pseudomonadota</taxon>
        <taxon>Alphaproteobacteria</taxon>
        <taxon>Hyphomicrobiales</taxon>
        <taxon>Devosiaceae</taxon>
        <taxon>Pelagibacterium</taxon>
    </lineage>
</organism>
<evidence type="ECO:0000313" key="4">
    <source>
        <dbReference type="EMBL" id="WWT33206.1"/>
    </source>
</evidence>
<dbReference type="SUPFAM" id="SSF103378">
    <property type="entry name" value="2-methylcitrate dehydratase PrpD"/>
    <property type="match status" value="1"/>
</dbReference>
<dbReference type="Gene3D" id="1.10.4100.10">
    <property type="entry name" value="2-methylcitrate dehydratase PrpD"/>
    <property type="match status" value="1"/>
</dbReference>
<keyword evidence="5" id="KW-1185">Reference proteome</keyword>
<dbReference type="RefSeq" id="WP_338608641.1">
    <property type="nucleotide sequence ID" value="NZ_CP146275.1"/>
</dbReference>
<evidence type="ECO:0000259" key="3">
    <source>
        <dbReference type="Pfam" id="PF19305"/>
    </source>
</evidence>
<comment type="similarity">
    <text evidence="1">Belongs to the PrpD family.</text>
</comment>
<accession>A0ABZ2I3T0</accession>
<dbReference type="InterPro" id="IPR042183">
    <property type="entry name" value="MmgE/PrpD_sf_1"/>
</dbReference>
<dbReference type="InterPro" id="IPR042188">
    <property type="entry name" value="MmgE/PrpD_sf_2"/>
</dbReference>
<dbReference type="Pfam" id="PF03972">
    <property type="entry name" value="MmgE_PrpD_N"/>
    <property type="match status" value="1"/>
</dbReference>
<dbReference type="Proteomes" id="UP001369958">
    <property type="component" value="Chromosome"/>
</dbReference>
<sequence>MAITDTLGVMVAGAGHEAVEILADTLGIGVDAGLATLVGGRGRTGVLDAALVNGTAAHMLDYDDSNSDLFGHLSAAILPSLLSLAESEGANGRHLLVSFLAGYEAGCRFGNAVSRFQYTHGWHPTATVGIFAAVSACAVLIGLDDRRTAMALGIATHLASGIKSNFGSMTKPLGVGHASRSALMAVLLAKRGFTSGERAFEHHHGYFSVFNQNALDTEPLLTPWSPGEKILDPAKGLKQKRFPCCFAIAPILDCVADIRNTEGLDPADIVAIVLRVHPIRFPHIDVPDPRTGLAAKFSATYCAARMLVAGRVEVADFEDGGRLVDQWTRELIARASLQTYRREQLSGAEVDITTRNGHVLSRSVDAARGATSDNPLTPAMVSEKFDDCVSRRLGTVAASALWQRLQALADCSDVADLTALTRFEAPSGDTREVHYG</sequence>
<dbReference type="InterPro" id="IPR005656">
    <property type="entry name" value="MmgE_PrpD"/>
</dbReference>
<proteinExistence type="inferred from homology"/>
<evidence type="ECO:0000256" key="1">
    <source>
        <dbReference type="ARBA" id="ARBA00006174"/>
    </source>
</evidence>